<reference evidence="1 2" key="1">
    <citation type="submission" date="2015-01" db="EMBL/GenBank/DDBJ databases">
        <title>Evolution of Trichinella species and genotypes.</title>
        <authorList>
            <person name="Korhonen P.K."/>
            <person name="Edoardo P."/>
            <person name="Giuseppe L.R."/>
            <person name="Gasser R.B."/>
        </authorList>
    </citation>
    <scope>NUCLEOTIDE SEQUENCE [LARGE SCALE GENOMIC DNA]</scope>
    <source>
        <strain evidence="1">ISS470</strain>
    </source>
</reference>
<dbReference type="EMBL" id="JYDT01001142">
    <property type="protein sequence ID" value="KRY69021.1"/>
    <property type="molecule type" value="Genomic_DNA"/>
</dbReference>
<accession>A0A0V1E595</accession>
<gene>
    <name evidence="1" type="ORF">T4D_17197</name>
</gene>
<evidence type="ECO:0000313" key="1">
    <source>
        <dbReference type="EMBL" id="KRY69021.1"/>
    </source>
</evidence>
<dbReference type="Proteomes" id="UP000054995">
    <property type="component" value="Unassembled WGS sequence"/>
</dbReference>
<dbReference type="AlphaFoldDB" id="A0A0V1E595"/>
<name>A0A0V1E595_TRIPS</name>
<comment type="caution">
    <text evidence="1">The sequence shown here is derived from an EMBL/GenBank/DDBJ whole genome shotgun (WGS) entry which is preliminary data.</text>
</comment>
<protein>
    <submittedName>
        <fullName evidence="1">Uncharacterized protein</fullName>
    </submittedName>
</protein>
<sequence length="46" mass="5533">MNYLLRNKGKTPRSQPFIPQLLGSLRWHFAKYNNLSIQKYTHEKKS</sequence>
<organism evidence="1 2">
    <name type="scientific">Trichinella pseudospiralis</name>
    <name type="common">Parasitic roundworm</name>
    <dbReference type="NCBI Taxonomy" id="6337"/>
    <lineage>
        <taxon>Eukaryota</taxon>
        <taxon>Metazoa</taxon>
        <taxon>Ecdysozoa</taxon>
        <taxon>Nematoda</taxon>
        <taxon>Enoplea</taxon>
        <taxon>Dorylaimia</taxon>
        <taxon>Trichinellida</taxon>
        <taxon>Trichinellidae</taxon>
        <taxon>Trichinella</taxon>
    </lineage>
</organism>
<keyword evidence="2" id="KW-1185">Reference proteome</keyword>
<proteinExistence type="predicted"/>
<evidence type="ECO:0000313" key="2">
    <source>
        <dbReference type="Proteomes" id="UP000054995"/>
    </source>
</evidence>